<reference evidence="7 8" key="1">
    <citation type="submission" date="2024-04" db="EMBL/GenBank/DDBJ databases">
        <authorList>
            <person name="Rising A."/>
            <person name="Reimegard J."/>
            <person name="Sonavane S."/>
            <person name="Akerstrom W."/>
            <person name="Nylinder S."/>
            <person name="Hedman E."/>
            <person name="Kallberg Y."/>
        </authorList>
    </citation>
    <scope>NUCLEOTIDE SEQUENCE [LARGE SCALE GENOMIC DNA]</scope>
</reference>
<dbReference type="Gene3D" id="2.30.30.70">
    <property type="entry name" value="Ribosomal protein L21"/>
    <property type="match status" value="1"/>
</dbReference>
<evidence type="ECO:0000256" key="5">
    <source>
        <dbReference type="ARBA" id="ARBA00035327"/>
    </source>
</evidence>
<dbReference type="EMBL" id="CAXIEN010000005">
    <property type="protein sequence ID" value="CAL1262244.1"/>
    <property type="molecule type" value="Genomic_DNA"/>
</dbReference>
<dbReference type="Gene3D" id="6.10.250.3260">
    <property type="match status" value="1"/>
</dbReference>
<sequence>MYRLSSGTWLCLRAPFKMVNTKGYRRGTRYLFARKFRHRGVEPISTFLRVYKRGDIVDIKGNGAFQKGMPFKYYHGKTGKVFNVTPHAVGVIVNKRVRNRIIPKRINVRVEHIRHSKCRKDFLERVKENEKKKREAKEKGIKVDSLKRQPKQPKTAHFVSTKNNEPQYLEPIPYEFIA</sequence>
<dbReference type="InterPro" id="IPR001147">
    <property type="entry name" value="Ribosomal_eL21"/>
</dbReference>
<dbReference type="InterPro" id="IPR036948">
    <property type="entry name" value="Ribosomal_eL21_sf"/>
</dbReference>
<evidence type="ECO:0000256" key="3">
    <source>
        <dbReference type="ARBA" id="ARBA00023274"/>
    </source>
</evidence>
<protein>
    <recommendedName>
        <fullName evidence="4">Large ribosomal subunit protein eL21</fullName>
    </recommendedName>
    <alternativeName>
        <fullName evidence="5">60S ribosomal protein L21</fullName>
    </alternativeName>
</protein>
<dbReference type="PANTHER" id="PTHR20981">
    <property type="entry name" value="60S RIBOSOMAL PROTEIN L21"/>
    <property type="match status" value="1"/>
</dbReference>
<organism evidence="7 8">
    <name type="scientific">Larinioides sclopetarius</name>
    <dbReference type="NCBI Taxonomy" id="280406"/>
    <lineage>
        <taxon>Eukaryota</taxon>
        <taxon>Metazoa</taxon>
        <taxon>Ecdysozoa</taxon>
        <taxon>Arthropoda</taxon>
        <taxon>Chelicerata</taxon>
        <taxon>Arachnida</taxon>
        <taxon>Araneae</taxon>
        <taxon>Araneomorphae</taxon>
        <taxon>Entelegynae</taxon>
        <taxon>Araneoidea</taxon>
        <taxon>Araneidae</taxon>
        <taxon>Larinioides</taxon>
    </lineage>
</organism>
<proteinExistence type="inferred from homology"/>
<evidence type="ECO:0000313" key="8">
    <source>
        <dbReference type="Proteomes" id="UP001497382"/>
    </source>
</evidence>
<dbReference type="GO" id="GO:0005840">
    <property type="term" value="C:ribosome"/>
    <property type="evidence" value="ECO:0007669"/>
    <property type="project" value="UniProtKB-KW"/>
</dbReference>
<evidence type="ECO:0000256" key="2">
    <source>
        <dbReference type="ARBA" id="ARBA00022980"/>
    </source>
</evidence>
<dbReference type="InterPro" id="IPR018259">
    <property type="entry name" value="Ribosomal_eL21_CS"/>
</dbReference>
<dbReference type="GO" id="GO:1990904">
    <property type="term" value="C:ribonucleoprotein complex"/>
    <property type="evidence" value="ECO:0007669"/>
    <property type="project" value="UniProtKB-KW"/>
</dbReference>
<evidence type="ECO:0000313" key="7">
    <source>
        <dbReference type="EMBL" id="CAL1262244.1"/>
    </source>
</evidence>
<evidence type="ECO:0000256" key="4">
    <source>
        <dbReference type="ARBA" id="ARBA00035219"/>
    </source>
</evidence>
<evidence type="ECO:0000256" key="6">
    <source>
        <dbReference type="SAM" id="MobiDB-lite"/>
    </source>
</evidence>
<feature type="region of interest" description="Disordered" evidence="6">
    <location>
        <begin position="129"/>
        <end position="162"/>
    </location>
</feature>
<dbReference type="FunFam" id="2.30.30.70:FF:000001">
    <property type="entry name" value="60S ribosomal protein L21"/>
    <property type="match status" value="1"/>
</dbReference>
<dbReference type="GO" id="GO:0006412">
    <property type="term" value="P:translation"/>
    <property type="evidence" value="ECO:0007669"/>
    <property type="project" value="InterPro"/>
</dbReference>
<dbReference type="GO" id="GO:0003735">
    <property type="term" value="F:structural constituent of ribosome"/>
    <property type="evidence" value="ECO:0007669"/>
    <property type="project" value="InterPro"/>
</dbReference>
<comment type="similarity">
    <text evidence="1">Belongs to the eukaryotic ribosomal protein eL21 family.</text>
</comment>
<dbReference type="SUPFAM" id="SSF50104">
    <property type="entry name" value="Translation proteins SH3-like domain"/>
    <property type="match status" value="1"/>
</dbReference>
<keyword evidence="3" id="KW-0687">Ribonucleoprotein</keyword>
<dbReference type="Proteomes" id="UP001497382">
    <property type="component" value="Unassembled WGS sequence"/>
</dbReference>
<dbReference type="PROSITE" id="PS01171">
    <property type="entry name" value="RIBOSOMAL_L21E"/>
    <property type="match status" value="1"/>
</dbReference>
<gene>
    <name evidence="7" type="ORF">LARSCL_LOCUS884</name>
</gene>
<dbReference type="AlphaFoldDB" id="A0AAV1YTN4"/>
<comment type="caution">
    <text evidence="7">The sequence shown here is derived from an EMBL/GenBank/DDBJ whole genome shotgun (WGS) entry which is preliminary data.</text>
</comment>
<dbReference type="InterPro" id="IPR008991">
    <property type="entry name" value="Translation_prot_SH3-like_sf"/>
</dbReference>
<dbReference type="FunFam" id="6.10.250.3260:FF:000001">
    <property type="entry name" value="60S ribosomal protein L21"/>
    <property type="match status" value="1"/>
</dbReference>
<dbReference type="Pfam" id="PF01157">
    <property type="entry name" value="Ribosomal_L21e"/>
    <property type="match status" value="1"/>
</dbReference>
<accession>A0AAV1YTN4</accession>
<keyword evidence="8" id="KW-1185">Reference proteome</keyword>
<evidence type="ECO:0000256" key="1">
    <source>
        <dbReference type="ARBA" id="ARBA00008427"/>
    </source>
</evidence>
<feature type="compositionally biased region" description="Basic and acidic residues" evidence="6">
    <location>
        <begin position="129"/>
        <end position="147"/>
    </location>
</feature>
<name>A0AAV1YTN4_9ARAC</name>
<keyword evidence="2" id="KW-0689">Ribosomal protein</keyword>